<reference evidence="4" key="1">
    <citation type="journal article" date="2019" name="Int. J. Syst. Evol. Microbiol.">
        <title>The Global Catalogue of Microorganisms (GCM) 10K type strain sequencing project: providing services to taxonomists for standard genome sequencing and annotation.</title>
        <authorList>
            <consortium name="The Broad Institute Genomics Platform"/>
            <consortium name="The Broad Institute Genome Sequencing Center for Infectious Disease"/>
            <person name="Wu L."/>
            <person name="Ma J."/>
        </authorList>
    </citation>
    <scope>NUCLEOTIDE SEQUENCE [LARGE SCALE GENOMIC DNA]</scope>
    <source>
        <strain evidence="4">JCM 10673</strain>
    </source>
</reference>
<protein>
    <recommendedName>
        <fullName evidence="5">Secreted protein</fullName>
    </recommendedName>
</protein>
<organism evidence="3 4">
    <name type="scientific">Streptomyces thermoalcalitolerans</name>
    <dbReference type="NCBI Taxonomy" id="65605"/>
    <lineage>
        <taxon>Bacteria</taxon>
        <taxon>Bacillati</taxon>
        <taxon>Actinomycetota</taxon>
        <taxon>Actinomycetes</taxon>
        <taxon>Kitasatosporales</taxon>
        <taxon>Streptomycetaceae</taxon>
        <taxon>Streptomyces</taxon>
    </lineage>
</organism>
<keyword evidence="2" id="KW-0472">Membrane</keyword>
<name>A0ABP4A1P7_9ACTN</name>
<proteinExistence type="predicted"/>
<comment type="caution">
    <text evidence="3">The sequence shown here is derived from an EMBL/GenBank/DDBJ whole genome shotgun (WGS) entry which is preliminary data.</text>
</comment>
<evidence type="ECO:0000256" key="1">
    <source>
        <dbReference type="SAM" id="MobiDB-lite"/>
    </source>
</evidence>
<keyword evidence="4" id="KW-1185">Reference proteome</keyword>
<feature type="compositionally biased region" description="Basic and acidic residues" evidence="1">
    <location>
        <begin position="36"/>
        <end position="47"/>
    </location>
</feature>
<keyword evidence="2" id="KW-0812">Transmembrane</keyword>
<dbReference type="Proteomes" id="UP001501005">
    <property type="component" value="Unassembled WGS sequence"/>
</dbReference>
<dbReference type="EMBL" id="BAAAHG010000060">
    <property type="protein sequence ID" value="GAA0928404.1"/>
    <property type="molecule type" value="Genomic_DNA"/>
</dbReference>
<feature type="region of interest" description="Disordered" evidence="1">
    <location>
        <begin position="36"/>
        <end position="64"/>
    </location>
</feature>
<evidence type="ECO:0000313" key="4">
    <source>
        <dbReference type="Proteomes" id="UP001501005"/>
    </source>
</evidence>
<evidence type="ECO:0000313" key="3">
    <source>
        <dbReference type="EMBL" id="GAA0928404.1"/>
    </source>
</evidence>
<gene>
    <name evidence="3" type="ORF">GCM10009549_50920</name>
</gene>
<sequence>MPTSPTGEAADSFRAGVVLFLFFRLVHIMLAHAREDGQRPVEREGGITDRAGGRHPRIHVTSTL</sequence>
<feature type="transmembrane region" description="Helical" evidence="2">
    <location>
        <begin position="12"/>
        <end position="33"/>
    </location>
</feature>
<evidence type="ECO:0008006" key="5">
    <source>
        <dbReference type="Google" id="ProtNLM"/>
    </source>
</evidence>
<evidence type="ECO:0000256" key="2">
    <source>
        <dbReference type="SAM" id="Phobius"/>
    </source>
</evidence>
<accession>A0ABP4A1P7</accession>
<keyword evidence="2" id="KW-1133">Transmembrane helix</keyword>